<comment type="subcellular location">
    <subcellularLocation>
        <location evidence="1">Cell membrane</location>
        <topology evidence="1">Multi-pass membrane protein</topology>
    </subcellularLocation>
</comment>
<dbReference type="OrthoDB" id="95687at2"/>
<dbReference type="SUPFAM" id="SSF52540">
    <property type="entry name" value="P-loop containing nucleoside triphosphate hydrolases"/>
    <property type="match status" value="1"/>
</dbReference>
<evidence type="ECO:0000256" key="2">
    <source>
        <dbReference type="ARBA" id="ARBA00022692"/>
    </source>
</evidence>
<dbReference type="Gene3D" id="1.20.1560.10">
    <property type="entry name" value="ABC transporter type 1, transmembrane domain"/>
    <property type="match status" value="1"/>
</dbReference>
<evidence type="ECO:0000256" key="7">
    <source>
        <dbReference type="SAM" id="Phobius"/>
    </source>
</evidence>
<evidence type="ECO:0000256" key="6">
    <source>
        <dbReference type="ARBA" id="ARBA00023136"/>
    </source>
</evidence>
<dbReference type="RefSeq" id="WP_072832056.1">
    <property type="nucleotide sequence ID" value="NZ_FQXP01000008.1"/>
</dbReference>
<feature type="transmembrane region" description="Helical" evidence="7">
    <location>
        <begin position="151"/>
        <end position="170"/>
    </location>
</feature>
<evidence type="ECO:0000256" key="5">
    <source>
        <dbReference type="ARBA" id="ARBA00022989"/>
    </source>
</evidence>
<keyword evidence="3" id="KW-0547">Nucleotide-binding</keyword>
<dbReference type="InterPro" id="IPR011527">
    <property type="entry name" value="ABC1_TM_dom"/>
</dbReference>
<organism evidence="10 11">
    <name type="scientific">Clostridium collagenovorans DSM 3089</name>
    <dbReference type="NCBI Taxonomy" id="1121306"/>
    <lineage>
        <taxon>Bacteria</taxon>
        <taxon>Bacillati</taxon>
        <taxon>Bacillota</taxon>
        <taxon>Clostridia</taxon>
        <taxon>Eubacteriales</taxon>
        <taxon>Clostridiaceae</taxon>
        <taxon>Clostridium</taxon>
    </lineage>
</organism>
<dbReference type="Pfam" id="PF00005">
    <property type="entry name" value="ABC_tran"/>
    <property type="match status" value="1"/>
</dbReference>
<dbReference type="InterPro" id="IPR003439">
    <property type="entry name" value="ABC_transporter-like_ATP-bd"/>
</dbReference>
<dbReference type="PROSITE" id="PS50929">
    <property type="entry name" value="ABC_TM1F"/>
    <property type="match status" value="1"/>
</dbReference>
<dbReference type="CDD" id="cd03228">
    <property type="entry name" value="ABCC_MRP_Like"/>
    <property type="match status" value="1"/>
</dbReference>
<dbReference type="AlphaFoldDB" id="A0A1M5XEM4"/>
<feature type="transmembrane region" description="Helical" evidence="7">
    <location>
        <begin position="12"/>
        <end position="31"/>
    </location>
</feature>
<keyword evidence="6 7" id="KW-0472">Membrane</keyword>
<keyword evidence="5 7" id="KW-1133">Transmembrane helix</keyword>
<dbReference type="SMART" id="SM00382">
    <property type="entry name" value="AAA"/>
    <property type="match status" value="1"/>
</dbReference>
<accession>A0A1M5XEM4</accession>
<keyword evidence="2 7" id="KW-0812">Transmembrane</keyword>
<evidence type="ECO:0000313" key="11">
    <source>
        <dbReference type="Proteomes" id="UP000184526"/>
    </source>
</evidence>
<gene>
    <name evidence="10" type="ORF">SAMN02745196_02191</name>
</gene>
<proteinExistence type="predicted"/>
<evidence type="ECO:0000256" key="3">
    <source>
        <dbReference type="ARBA" id="ARBA00022741"/>
    </source>
</evidence>
<dbReference type="Pfam" id="PF00664">
    <property type="entry name" value="ABC_membrane"/>
    <property type="match status" value="1"/>
</dbReference>
<feature type="domain" description="ABC transmembrane type-1" evidence="9">
    <location>
        <begin position="14"/>
        <end position="294"/>
    </location>
</feature>
<dbReference type="InterPro" id="IPR017871">
    <property type="entry name" value="ABC_transporter-like_CS"/>
</dbReference>
<name>A0A1M5XEM4_9CLOT</name>
<reference evidence="10 11" key="1">
    <citation type="submission" date="2016-11" db="EMBL/GenBank/DDBJ databases">
        <authorList>
            <person name="Jaros S."/>
            <person name="Januszkiewicz K."/>
            <person name="Wedrychowicz H."/>
        </authorList>
    </citation>
    <scope>NUCLEOTIDE SEQUENCE [LARGE SCALE GENOMIC DNA]</scope>
    <source>
        <strain evidence="10 11">DSM 3089</strain>
    </source>
</reference>
<dbReference type="GO" id="GO:0016887">
    <property type="term" value="F:ATP hydrolysis activity"/>
    <property type="evidence" value="ECO:0007669"/>
    <property type="project" value="InterPro"/>
</dbReference>
<protein>
    <submittedName>
        <fullName evidence="10">ATP-binding cassette, subfamily C</fullName>
    </submittedName>
</protein>
<dbReference type="GO" id="GO:0005886">
    <property type="term" value="C:plasma membrane"/>
    <property type="evidence" value="ECO:0007669"/>
    <property type="project" value="UniProtKB-SubCell"/>
</dbReference>
<evidence type="ECO:0000259" key="9">
    <source>
        <dbReference type="PROSITE" id="PS50929"/>
    </source>
</evidence>
<evidence type="ECO:0000259" key="8">
    <source>
        <dbReference type="PROSITE" id="PS50893"/>
    </source>
</evidence>
<dbReference type="EMBL" id="FQXP01000008">
    <property type="protein sequence ID" value="SHH98325.1"/>
    <property type="molecule type" value="Genomic_DNA"/>
</dbReference>
<evidence type="ECO:0000256" key="1">
    <source>
        <dbReference type="ARBA" id="ARBA00004651"/>
    </source>
</evidence>
<dbReference type="STRING" id="1121306.SAMN02745196_02191"/>
<dbReference type="InterPro" id="IPR039421">
    <property type="entry name" value="Type_1_exporter"/>
</dbReference>
<dbReference type="PANTHER" id="PTHR43394">
    <property type="entry name" value="ATP-DEPENDENT PERMEASE MDL1, MITOCHONDRIAL"/>
    <property type="match status" value="1"/>
</dbReference>
<evidence type="ECO:0000313" key="10">
    <source>
        <dbReference type="EMBL" id="SHH98325.1"/>
    </source>
</evidence>
<dbReference type="Proteomes" id="UP000184526">
    <property type="component" value="Unassembled WGS sequence"/>
</dbReference>
<dbReference type="PROSITE" id="PS50893">
    <property type="entry name" value="ABC_TRANSPORTER_2"/>
    <property type="match status" value="1"/>
</dbReference>
<dbReference type="PANTHER" id="PTHR43394:SF1">
    <property type="entry name" value="ATP-BINDING CASSETTE SUB-FAMILY B MEMBER 10, MITOCHONDRIAL"/>
    <property type="match status" value="1"/>
</dbReference>
<evidence type="ECO:0000256" key="4">
    <source>
        <dbReference type="ARBA" id="ARBA00022840"/>
    </source>
</evidence>
<feature type="transmembrane region" description="Helical" evidence="7">
    <location>
        <begin position="51"/>
        <end position="73"/>
    </location>
</feature>
<dbReference type="GO" id="GO:0005524">
    <property type="term" value="F:ATP binding"/>
    <property type="evidence" value="ECO:0007669"/>
    <property type="project" value="UniProtKB-KW"/>
</dbReference>
<dbReference type="InterPro" id="IPR003593">
    <property type="entry name" value="AAA+_ATPase"/>
</dbReference>
<sequence length="532" mass="60610">MKKDIRRSYGYLSIALIASFIVIILDVYISINIGDMANAAISKDKNLFLGAAKIGIICSLILLLVNIVSDYLYNLYKLKATSNLKCNYINKIFNKRINEYQKENIAKYISGFTNDISTVEKDYVENIYSIIKNILRLIVTFVLIVSISVRLLIFMVLLGVGSTLISILAAKFMKKYYKKRSGLYEELSVYIKEILNTFHIIKLNDISEKIKSSYLNKVEKVENENYKIDKLDTISGGLQELFSKLLFIGTYVIILYCTKEGIITLGSVFVVGKNIQYIINPIIDMTTRIPSFISTKSVFKRLEEIKESSFESDENVKISNLEEIRIEDLSFGYEDEKVLENLNLTFKKGHKYLVVGQSGCGKSTMLKLMRKYYLPQGGGIYVDNINLNDITSDSYYKCISNIEQQVFLFEDTLKNNITLYKNYTEEEIENAINLSGLRSFVDNLPNELETMILDNGKNISGGEKSRIAIARSLLMKFDLLLIDEAFANLDYETAKNIESTILNIPDITVVNVSHVIFENNKTLYDEVYALGS</sequence>
<dbReference type="GO" id="GO:0015421">
    <property type="term" value="F:ABC-type oligopeptide transporter activity"/>
    <property type="evidence" value="ECO:0007669"/>
    <property type="project" value="TreeGrafter"/>
</dbReference>
<keyword evidence="4 10" id="KW-0067">ATP-binding</keyword>
<dbReference type="InterPro" id="IPR027417">
    <property type="entry name" value="P-loop_NTPase"/>
</dbReference>
<keyword evidence="11" id="KW-1185">Reference proteome</keyword>
<dbReference type="Gene3D" id="3.40.50.300">
    <property type="entry name" value="P-loop containing nucleotide triphosphate hydrolases"/>
    <property type="match status" value="1"/>
</dbReference>
<dbReference type="InterPro" id="IPR036640">
    <property type="entry name" value="ABC1_TM_sf"/>
</dbReference>
<dbReference type="PROSITE" id="PS00211">
    <property type="entry name" value="ABC_TRANSPORTER_1"/>
    <property type="match status" value="1"/>
</dbReference>
<dbReference type="SUPFAM" id="SSF90123">
    <property type="entry name" value="ABC transporter transmembrane region"/>
    <property type="match status" value="1"/>
</dbReference>
<feature type="domain" description="ABC transporter" evidence="8">
    <location>
        <begin position="324"/>
        <end position="529"/>
    </location>
</feature>